<dbReference type="InterPro" id="IPR012677">
    <property type="entry name" value="Nucleotide-bd_a/b_plait_sf"/>
</dbReference>
<evidence type="ECO:0000313" key="3">
    <source>
        <dbReference type="Proteomes" id="UP000472262"/>
    </source>
</evidence>
<reference evidence="2" key="1">
    <citation type="submission" date="2025-08" db="UniProtKB">
        <authorList>
            <consortium name="Ensembl"/>
        </authorList>
    </citation>
    <scope>IDENTIFICATION</scope>
</reference>
<dbReference type="Ensembl" id="ENSSGRT00000106665.1">
    <property type="protein sequence ID" value="ENSSGRP00000100288.1"/>
    <property type="gene ID" value="ENSSGRG00000049940.1"/>
</dbReference>
<feature type="compositionally biased region" description="Low complexity" evidence="1">
    <location>
        <begin position="11"/>
        <end position="20"/>
    </location>
</feature>
<dbReference type="InParanoid" id="A0A672SEM9"/>
<evidence type="ECO:0008006" key="4">
    <source>
        <dbReference type="Google" id="ProtNLM"/>
    </source>
</evidence>
<dbReference type="AlphaFoldDB" id="A0A672SEM9"/>
<dbReference type="InterPro" id="IPR035979">
    <property type="entry name" value="RBD_domain_sf"/>
</dbReference>
<dbReference type="GO" id="GO:0003676">
    <property type="term" value="F:nucleic acid binding"/>
    <property type="evidence" value="ECO:0007669"/>
    <property type="project" value="InterPro"/>
</dbReference>
<sequence>DELLSGSMYNSPSSGLSSISGKYTTSNGSDSKKLRVEDRVGDAPPSRVLHIRKLPNDVSETEIIALGLPFGKVTNILTLKGKNQVRVNIHFLLFIVCMETVARPFKFTLLFKGLGSVRFLKCFF</sequence>
<feature type="region of interest" description="Disordered" evidence="1">
    <location>
        <begin position="1"/>
        <end position="39"/>
    </location>
</feature>
<dbReference type="Proteomes" id="UP000472262">
    <property type="component" value="Unassembled WGS sequence"/>
</dbReference>
<organism evidence="2 3">
    <name type="scientific">Sinocyclocheilus grahami</name>
    <name type="common">Dianchi golden-line fish</name>
    <name type="synonym">Barbus grahami</name>
    <dbReference type="NCBI Taxonomy" id="75366"/>
    <lineage>
        <taxon>Eukaryota</taxon>
        <taxon>Metazoa</taxon>
        <taxon>Chordata</taxon>
        <taxon>Craniata</taxon>
        <taxon>Vertebrata</taxon>
        <taxon>Euteleostomi</taxon>
        <taxon>Actinopterygii</taxon>
        <taxon>Neopterygii</taxon>
        <taxon>Teleostei</taxon>
        <taxon>Ostariophysi</taxon>
        <taxon>Cypriniformes</taxon>
        <taxon>Cyprinidae</taxon>
        <taxon>Cyprininae</taxon>
        <taxon>Sinocyclocheilus</taxon>
    </lineage>
</organism>
<dbReference type="PANTHER" id="PTHR15592">
    <property type="entry name" value="MATRIN 3/NUCLEAR PROTEIN 220-RELATED"/>
    <property type="match status" value="1"/>
</dbReference>
<feature type="compositionally biased region" description="Basic and acidic residues" evidence="1">
    <location>
        <begin position="30"/>
        <end position="39"/>
    </location>
</feature>
<evidence type="ECO:0000256" key="1">
    <source>
        <dbReference type="SAM" id="MobiDB-lite"/>
    </source>
</evidence>
<dbReference type="SUPFAM" id="SSF54928">
    <property type="entry name" value="RNA-binding domain, RBD"/>
    <property type="match status" value="1"/>
</dbReference>
<dbReference type="OMA" id="LFIVCME"/>
<reference evidence="2" key="2">
    <citation type="submission" date="2025-09" db="UniProtKB">
        <authorList>
            <consortium name="Ensembl"/>
        </authorList>
    </citation>
    <scope>IDENTIFICATION</scope>
</reference>
<evidence type="ECO:0000313" key="2">
    <source>
        <dbReference type="Ensembl" id="ENSSGRP00000100288.1"/>
    </source>
</evidence>
<proteinExistence type="predicted"/>
<protein>
    <recommendedName>
        <fullName evidence="4">RRM domain-containing protein</fullName>
    </recommendedName>
</protein>
<name>A0A672SEM9_SINGR</name>
<dbReference type="Gene3D" id="3.30.70.330">
    <property type="match status" value="1"/>
</dbReference>
<keyword evidence="3" id="KW-1185">Reference proteome</keyword>
<accession>A0A672SEM9</accession>